<dbReference type="EMBL" id="CZQE01000358">
    <property type="protein sequence ID" value="CUS46330.1"/>
    <property type="molecule type" value="Genomic_DNA"/>
</dbReference>
<protein>
    <recommendedName>
        <fullName evidence="2">Porin domain-containing protein</fullName>
    </recommendedName>
</protein>
<name>A0A160TLX2_9ZZZZ</name>
<evidence type="ECO:0008006" key="2">
    <source>
        <dbReference type="Google" id="ProtNLM"/>
    </source>
</evidence>
<sequence length="230" mass="24217">MGALVAAGFAMAPATGAPGESRLTAKRAPLDIGDISSFTPAAADPKLAAVFARSGLDTSSFRFTPTESRHSGNRAVTVAVRARSTRTALAAERGRSLIDMPSSVSIAPIAYNLGVAVGWRRFALSGDVAKVDLAGLPGSREAVDVGVSYSGQRFTGRVKAVADRPLAGAPKLVEEAPAYSLDVGGSYRLTRNLDVTAGIRYKAERDYRLQPAPDDRRDSQAVYIGTAFRF</sequence>
<dbReference type="AlphaFoldDB" id="A0A160TLX2"/>
<accession>A0A160TLX2</accession>
<gene>
    <name evidence="1" type="ORF">MGWOODY_Smn599</name>
</gene>
<evidence type="ECO:0000313" key="1">
    <source>
        <dbReference type="EMBL" id="CUS46330.1"/>
    </source>
</evidence>
<reference evidence="1" key="1">
    <citation type="submission" date="2015-10" db="EMBL/GenBank/DDBJ databases">
        <authorList>
            <person name="Gilbert D.G."/>
        </authorList>
    </citation>
    <scope>NUCLEOTIDE SEQUENCE</scope>
</reference>
<organism evidence="1">
    <name type="scientific">hydrothermal vent metagenome</name>
    <dbReference type="NCBI Taxonomy" id="652676"/>
    <lineage>
        <taxon>unclassified sequences</taxon>
        <taxon>metagenomes</taxon>
        <taxon>ecological metagenomes</taxon>
    </lineage>
</organism>
<proteinExistence type="predicted"/>